<protein>
    <submittedName>
        <fullName evidence="1">Uncharacterized protein</fullName>
    </submittedName>
</protein>
<accession>A0ACC1AWL3</accession>
<sequence>MRSLRYRLIFLLLQMGYCAWRGVLDYSGNENSETIQRCGGCTLSLGNACTLKLGSGTQWINFLYNSHGIKINPTFSAPKFQGNSVTLKVRDDIIKNKHQEAEKVWALELGKVMKETKCCSPQNTSWTEKHKHVNIKCSSLTKMCGEVRSGEFFFSALEEYQSILRPVTTKQVLPSQQLGRIKQGLTLPGRDSFSPKTASSQ</sequence>
<dbReference type="EMBL" id="CM047904">
    <property type="protein sequence ID" value="KAJ0091038.1"/>
    <property type="molecule type" value="Genomic_DNA"/>
</dbReference>
<evidence type="ECO:0000313" key="1">
    <source>
        <dbReference type="EMBL" id="KAJ0091038.1"/>
    </source>
</evidence>
<organism evidence="1 2">
    <name type="scientific">Pistacia atlantica</name>
    <dbReference type="NCBI Taxonomy" id="434234"/>
    <lineage>
        <taxon>Eukaryota</taxon>
        <taxon>Viridiplantae</taxon>
        <taxon>Streptophyta</taxon>
        <taxon>Embryophyta</taxon>
        <taxon>Tracheophyta</taxon>
        <taxon>Spermatophyta</taxon>
        <taxon>Magnoliopsida</taxon>
        <taxon>eudicotyledons</taxon>
        <taxon>Gunneridae</taxon>
        <taxon>Pentapetalae</taxon>
        <taxon>rosids</taxon>
        <taxon>malvids</taxon>
        <taxon>Sapindales</taxon>
        <taxon>Anacardiaceae</taxon>
        <taxon>Pistacia</taxon>
    </lineage>
</organism>
<gene>
    <name evidence="1" type="ORF">Patl1_12792</name>
</gene>
<dbReference type="Proteomes" id="UP001164250">
    <property type="component" value="Chromosome 8"/>
</dbReference>
<proteinExistence type="predicted"/>
<keyword evidence="2" id="KW-1185">Reference proteome</keyword>
<reference evidence="2" key="1">
    <citation type="journal article" date="2023" name="G3 (Bethesda)">
        <title>Genome assembly and association tests identify interacting loci associated with vigor, precocity, and sex in interspecific pistachio rootstocks.</title>
        <authorList>
            <person name="Palmer W."/>
            <person name="Jacygrad E."/>
            <person name="Sagayaradj S."/>
            <person name="Cavanaugh K."/>
            <person name="Han R."/>
            <person name="Bertier L."/>
            <person name="Beede B."/>
            <person name="Kafkas S."/>
            <person name="Golino D."/>
            <person name="Preece J."/>
            <person name="Michelmore R."/>
        </authorList>
    </citation>
    <scope>NUCLEOTIDE SEQUENCE [LARGE SCALE GENOMIC DNA]</scope>
</reference>
<name>A0ACC1AWL3_9ROSI</name>
<evidence type="ECO:0000313" key="2">
    <source>
        <dbReference type="Proteomes" id="UP001164250"/>
    </source>
</evidence>
<comment type="caution">
    <text evidence="1">The sequence shown here is derived from an EMBL/GenBank/DDBJ whole genome shotgun (WGS) entry which is preliminary data.</text>
</comment>